<sequence length="98" mass="10830">MMFEMFTGPAAVLEPETDWKADALDVIEALAASGMTFNADTVRARGIKEPPHPNQWGGVFQTAKRRGLIMKADYSSSQRKSRHGGGLHAWRGVNHARH</sequence>
<dbReference type="GeneID" id="55813809"/>
<dbReference type="RefSeq" id="YP_009884449.1">
    <property type="nucleotide sequence ID" value="NC_049470.1"/>
</dbReference>
<name>A0A5J6TFM1_9CAUD</name>
<protein>
    <submittedName>
        <fullName evidence="2">Uncharacterized protein</fullName>
    </submittedName>
</protein>
<organism evidence="2 3">
    <name type="scientific">Arthrobacter phage TripleJ</name>
    <dbReference type="NCBI Taxonomy" id="2599838"/>
    <lineage>
        <taxon>Viruses</taxon>
        <taxon>Duplodnaviria</taxon>
        <taxon>Heunggongvirae</taxon>
        <taxon>Uroviricota</taxon>
        <taxon>Caudoviricetes</taxon>
        <taxon>Triplejayvirus</taxon>
        <taxon>Triplejayvirus tripleJ</taxon>
    </lineage>
</organism>
<keyword evidence="3" id="KW-1185">Reference proteome</keyword>
<dbReference type="KEGG" id="vg:55813809"/>
<reference evidence="2 3" key="1">
    <citation type="submission" date="2019-07" db="EMBL/GenBank/DDBJ databases">
        <authorList>
            <person name="Stoner T.H."/>
            <person name="Garlena R.A."/>
            <person name="Russell D.A."/>
            <person name="Pope W.H."/>
            <person name="Jacobs-Sera D."/>
            <person name="Hatfull G.F."/>
        </authorList>
    </citation>
    <scope>NUCLEOTIDE SEQUENCE [LARGE SCALE GENOMIC DNA]</scope>
</reference>
<dbReference type="EMBL" id="MN234178">
    <property type="protein sequence ID" value="QFG09590.1"/>
    <property type="molecule type" value="Genomic_DNA"/>
</dbReference>
<evidence type="ECO:0000256" key="1">
    <source>
        <dbReference type="SAM" id="MobiDB-lite"/>
    </source>
</evidence>
<proteinExistence type="predicted"/>
<feature type="region of interest" description="Disordered" evidence="1">
    <location>
        <begin position="73"/>
        <end position="98"/>
    </location>
</feature>
<accession>A0A5J6TFM1</accession>
<dbReference type="Proteomes" id="UP000325735">
    <property type="component" value="Segment"/>
</dbReference>
<gene>
    <name evidence="2" type="primary">46</name>
    <name evidence="2" type="ORF">PBI_TRIPLEJ_46</name>
</gene>
<evidence type="ECO:0000313" key="3">
    <source>
        <dbReference type="Proteomes" id="UP000325735"/>
    </source>
</evidence>
<evidence type="ECO:0000313" key="2">
    <source>
        <dbReference type="EMBL" id="QFG09590.1"/>
    </source>
</evidence>